<evidence type="ECO:0000256" key="1">
    <source>
        <dbReference type="SAM" id="Phobius"/>
    </source>
</evidence>
<name>A0A1L7AP10_9PROT</name>
<organism evidence="2 3">
    <name type="scientific">Roseomonas gilardii</name>
    <dbReference type="NCBI Taxonomy" id="257708"/>
    <lineage>
        <taxon>Bacteria</taxon>
        <taxon>Pseudomonadati</taxon>
        <taxon>Pseudomonadota</taxon>
        <taxon>Alphaproteobacteria</taxon>
        <taxon>Acetobacterales</taxon>
        <taxon>Roseomonadaceae</taxon>
        <taxon>Roseomonas</taxon>
    </lineage>
</organism>
<keyword evidence="2" id="KW-0614">Plasmid</keyword>
<feature type="transmembrane region" description="Helical" evidence="1">
    <location>
        <begin position="190"/>
        <end position="210"/>
    </location>
</feature>
<keyword evidence="1" id="KW-0812">Transmembrane</keyword>
<accession>A0A1L7AP10</accession>
<keyword evidence="1" id="KW-1133">Transmembrane helix</keyword>
<feature type="transmembrane region" description="Helical" evidence="1">
    <location>
        <begin position="230"/>
        <end position="251"/>
    </location>
</feature>
<keyword evidence="1" id="KW-0472">Membrane</keyword>
<dbReference type="RefSeq" id="WP_075801147.1">
    <property type="nucleotide sequence ID" value="NZ_CP015587.1"/>
</dbReference>
<gene>
    <name evidence="2" type="ORF">RGI145_24200</name>
</gene>
<geneLocation type="plasmid" evidence="2 3">
    <name>3</name>
</geneLocation>
<evidence type="ECO:0000313" key="3">
    <source>
        <dbReference type="Proteomes" id="UP000185494"/>
    </source>
</evidence>
<dbReference type="KEGG" id="rgi:RGI145_24200"/>
<sequence length="253" mass="27672">MREITVELVGRKVGEFAAGRWGDRLQTGFETGKGISGPVGQALLDAFMVDRLVGTIWPSLLPLAFMLVLHTAAATAGLPEAERILAGLAVGGTLLWSAYAVVTGGRAAWPCLRVWWVTRQRPREYARMMIFHAIRDWWQQTAEPEMSGDGTGVTFFRSAFTTLQAKLNLTPDRVAFEIANHLAPILVRHLLSRLAMIVAPVLIALLYYRFAIYPDLVEGSIGVGPWRLALYPFAALADAVSGSALRSALLIRG</sequence>
<feature type="transmembrane region" description="Helical" evidence="1">
    <location>
        <begin position="60"/>
        <end position="78"/>
    </location>
</feature>
<proteinExistence type="predicted"/>
<dbReference type="Proteomes" id="UP000185494">
    <property type="component" value="Plasmid 3"/>
</dbReference>
<dbReference type="AlphaFoldDB" id="A0A1L7AP10"/>
<dbReference type="EMBL" id="CP015587">
    <property type="protein sequence ID" value="APT60450.1"/>
    <property type="molecule type" value="Genomic_DNA"/>
</dbReference>
<evidence type="ECO:0000313" key="2">
    <source>
        <dbReference type="EMBL" id="APT60450.1"/>
    </source>
</evidence>
<reference evidence="2 3" key="1">
    <citation type="submission" date="2016-05" db="EMBL/GenBank/DDBJ databases">
        <title>Complete Genome and Methylome Analysis of Psychrotrophic Bacterial Isolates from Antarctic Lake Untersee.</title>
        <authorList>
            <person name="Fomenkov A."/>
            <person name="Akimov V.N."/>
            <person name="Vasilyeva L.V."/>
            <person name="Andersen D."/>
            <person name="Vincze T."/>
            <person name="Roberts R.J."/>
        </authorList>
    </citation>
    <scope>NUCLEOTIDE SEQUENCE [LARGE SCALE GENOMIC DNA]</scope>
    <source>
        <strain evidence="2 3">U14-5</strain>
        <plasmid evidence="3">Plasmid 3</plasmid>
    </source>
</reference>
<feature type="transmembrane region" description="Helical" evidence="1">
    <location>
        <begin position="84"/>
        <end position="102"/>
    </location>
</feature>
<protein>
    <submittedName>
        <fullName evidence="2">Uncharacterized protein</fullName>
    </submittedName>
</protein>